<keyword evidence="3" id="KW-0963">Cytoplasm</keyword>
<proteinExistence type="inferred from homology"/>
<dbReference type="PANTHER" id="PTHR23305:SF11">
    <property type="entry name" value="OBG-LIKE ATPASE 1"/>
    <property type="match status" value="1"/>
</dbReference>
<reference evidence="6" key="1">
    <citation type="submission" date="2022-03" db="EMBL/GenBank/DDBJ databases">
        <title>Draft genome sequence of Aduncisulcus paluster, a free-living microaerophilic Fornicata.</title>
        <authorList>
            <person name="Yuyama I."/>
            <person name="Kume K."/>
            <person name="Tamura T."/>
            <person name="Inagaki Y."/>
            <person name="Hashimoto T."/>
        </authorList>
    </citation>
    <scope>NUCLEOTIDE SEQUENCE</scope>
    <source>
        <strain evidence="6">NY0171</strain>
    </source>
</reference>
<dbReference type="Gene3D" id="3.40.50.300">
    <property type="entry name" value="P-loop containing nucleotide triphosphate hydrolases"/>
    <property type="match status" value="1"/>
</dbReference>
<evidence type="ECO:0000259" key="5">
    <source>
        <dbReference type="PROSITE" id="PS51880"/>
    </source>
</evidence>
<keyword evidence="1 3" id="KW-0547">Nucleotide-binding</keyword>
<keyword evidence="7" id="KW-1185">Reference proteome</keyword>
<dbReference type="Gene3D" id="3.10.20.30">
    <property type="match status" value="1"/>
</dbReference>
<sequence length="390" mass="43590">MAKKIVEEESFPLLGRCKNRLSMGLVGLPNVGKSLIFNCLTKCEVPSENFPFCTIDPHVARVNVPDPRYEHLVEKYKPKSRVPAFLEVTDIAGLVKGASEGAGLGNAFLSNIAAVDGIFHVVRAFKDPTVTHVEGDVNPTRDMEIIHSELRAKDLQNVKARVEEAERIIRCGIDKKQKFVLEVLEKCVTCLESGKDIRNGEWKASDIEVINDCHFLTAKPVIYLINMSEKGYLKKKCKYLKDIVEWVAAHGAHPLIPFCASFEAKLLDMNPDDAKKALAEAKTISQIERMILEGRRQLHLIQFFTAGTDEVKSWTIREGTKAPQAGGVIHTDFEKGFICAEIMSFEDFERCGGETQVKAEGKYLQQGKTYKVKDGDIIYFKAGKVNKGKK</sequence>
<dbReference type="PROSITE" id="PS51880">
    <property type="entry name" value="TGS"/>
    <property type="match status" value="1"/>
</dbReference>
<evidence type="ECO:0000313" key="6">
    <source>
        <dbReference type="EMBL" id="GKT36989.1"/>
    </source>
</evidence>
<feature type="domain" description="OBG-type G" evidence="4">
    <location>
        <begin position="21"/>
        <end position="278"/>
    </location>
</feature>
<accession>A0ABQ5KZQ1</accession>
<name>A0ABQ5KZQ1_9EUKA</name>
<keyword evidence="3" id="KW-0378">Hydrolase</keyword>
<organism evidence="6 7">
    <name type="scientific">Aduncisulcus paluster</name>
    <dbReference type="NCBI Taxonomy" id="2918883"/>
    <lineage>
        <taxon>Eukaryota</taxon>
        <taxon>Metamonada</taxon>
        <taxon>Carpediemonas-like organisms</taxon>
        <taxon>Aduncisulcus</taxon>
    </lineage>
</organism>
<comment type="similarity">
    <text evidence="3">Belongs to the TRAFAC class OBG-HflX-like GTPase superfamily. OBG GTPase family. YchF/OLA1 subfamily.</text>
</comment>
<dbReference type="InterPro" id="IPR013029">
    <property type="entry name" value="YchF_C"/>
</dbReference>
<dbReference type="EMBL" id="BQXS01011355">
    <property type="protein sequence ID" value="GKT36989.1"/>
    <property type="molecule type" value="Genomic_DNA"/>
</dbReference>
<dbReference type="CDD" id="cd04867">
    <property type="entry name" value="TGS_YchF_OLA1"/>
    <property type="match status" value="1"/>
</dbReference>
<comment type="caution">
    <text evidence="6">The sequence shown here is derived from an EMBL/GenBank/DDBJ whole genome shotgun (WGS) entry which is preliminary data.</text>
</comment>
<dbReference type="InterPro" id="IPR023192">
    <property type="entry name" value="TGS-like_dom_sf"/>
</dbReference>
<comment type="function">
    <text evidence="3">Hydrolyzes ATP, and can also hydrolyze GTP with lower efficiency. Has lower affinity for GTP.</text>
</comment>
<dbReference type="InterPro" id="IPR012676">
    <property type="entry name" value="TGS-like"/>
</dbReference>
<comment type="subcellular location">
    <subcellularLocation>
        <location evidence="3">Cytoplasm</location>
    </subcellularLocation>
</comment>
<dbReference type="SUPFAM" id="SSF81271">
    <property type="entry name" value="TGS-like"/>
    <property type="match status" value="1"/>
</dbReference>
<evidence type="ECO:0000259" key="4">
    <source>
        <dbReference type="PROSITE" id="PS51710"/>
    </source>
</evidence>
<feature type="binding site" evidence="3">
    <location>
        <position position="227"/>
    </location>
    <ligand>
        <name>ATP</name>
        <dbReference type="ChEBI" id="CHEBI:30616"/>
    </ligand>
</feature>
<dbReference type="PRINTS" id="PR00326">
    <property type="entry name" value="GTP1OBG"/>
</dbReference>
<keyword evidence="2 3" id="KW-0067">ATP-binding</keyword>
<evidence type="ECO:0000256" key="3">
    <source>
        <dbReference type="HAMAP-Rule" id="MF_03167"/>
    </source>
</evidence>
<dbReference type="InterPro" id="IPR031167">
    <property type="entry name" value="G_OBG"/>
</dbReference>
<feature type="domain" description="TGS" evidence="5">
    <location>
        <begin position="299"/>
        <end position="382"/>
    </location>
</feature>
<dbReference type="Proteomes" id="UP001057375">
    <property type="component" value="Unassembled WGS sequence"/>
</dbReference>
<protein>
    <recommendedName>
        <fullName evidence="3">Obg-like ATPase 1</fullName>
    </recommendedName>
</protein>
<dbReference type="InterPro" id="IPR006073">
    <property type="entry name" value="GTP-bd"/>
</dbReference>
<evidence type="ECO:0000313" key="7">
    <source>
        <dbReference type="Proteomes" id="UP001057375"/>
    </source>
</evidence>
<comment type="caution">
    <text evidence="3">Lacks conserved residue(s) required for the propagation of feature annotation.</text>
</comment>
<dbReference type="InterPro" id="IPR004095">
    <property type="entry name" value="TGS"/>
</dbReference>
<dbReference type="CDD" id="cd01900">
    <property type="entry name" value="YchF"/>
    <property type="match status" value="1"/>
</dbReference>
<dbReference type="InterPro" id="IPR041706">
    <property type="entry name" value="YchF_N"/>
</dbReference>
<dbReference type="SUPFAM" id="SSF52540">
    <property type="entry name" value="P-loop containing nucleoside triphosphate hydrolases"/>
    <property type="match status" value="1"/>
</dbReference>
<dbReference type="Gene3D" id="1.10.150.300">
    <property type="entry name" value="TGS-like domain"/>
    <property type="match status" value="1"/>
</dbReference>
<dbReference type="PANTHER" id="PTHR23305">
    <property type="entry name" value="OBG GTPASE FAMILY"/>
    <property type="match status" value="1"/>
</dbReference>
<dbReference type="HAMAP" id="MF_00944">
    <property type="entry name" value="YchF_OLA1_ATPase"/>
    <property type="match status" value="1"/>
</dbReference>
<dbReference type="InterPro" id="IPR027417">
    <property type="entry name" value="P-loop_NTPase"/>
</dbReference>
<dbReference type="Pfam" id="PF01926">
    <property type="entry name" value="MMR_HSR1"/>
    <property type="match status" value="1"/>
</dbReference>
<evidence type="ECO:0000256" key="2">
    <source>
        <dbReference type="ARBA" id="ARBA00022840"/>
    </source>
</evidence>
<comment type="subunit">
    <text evidence="3">Monomer.</text>
</comment>
<dbReference type="PROSITE" id="PS51710">
    <property type="entry name" value="G_OBG"/>
    <property type="match status" value="1"/>
</dbReference>
<dbReference type="InterPro" id="IPR012675">
    <property type="entry name" value="Beta-grasp_dom_sf"/>
</dbReference>
<dbReference type="InterPro" id="IPR004396">
    <property type="entry name" value="ATPase_YchF/OLA1"/>
</dbReference>
<dbReference type="PIRSF" id="PIRSF006641">
    <property type="entry name" value="CHP00092"/>
    <property type="match status" value="1"/>
</dbReference>
<dbReference type="NCBIfam" id="TIGR00092">
    <property type="entry name" value="redox-regulated ATPase YchF"/>
    <property type="match status" value="1"/>
</dbReference>
<evidence type="ECO:0000256" key="1">
    <source>
        <dbReference type="ARBA" id="ARBA00022741"/>
    </source>
</evidence>
<gene>
    <name evidence="6" type="ORF">ADUPG1_009858</name>
</gene>
<dbReference type="Pfam" id="PF06071">
    <property type="entry name" value="YchF-GTPase_C"/>
    <property type="match status" value="1"/>
</dbReference>